<evidence type="ECO:0000313" key="5">
    <source>
        <dbReference type="EMBL" id="KAJ2859661.1"/>
    </source>
</evidence>
<organism evidence="5 6">
    <name type="scientific">Coemansia aciculifera</name>
    <dbReference type="NCBI Taxonomy" id="417176"/>
    <lineage>
        <taxon>Eukaryota</taxon>
        <taxon>Fungi</taxon>
        <taxon>Fungi incertae sedis</taxon>
        <taxon>Zoopagomycota</taxon>
        <taxon>Kickxellomycotina</taxon>
        <taxon>Kickxellomycetes</taxon>
        <taxon>Kickxellales</taxon>
        <taxon>Kickxellaceae</taxon>
        <taxon>Coemansia</taxon>
    </lineage>
</organism>
<feature type="compositionally biased region" description="Low complexity" evidence="4">
    <location>
        <begin position="22"/>
        <end position="33"/>
    </location>
</feature>
<dbReference type="Proteomes" id="UP001140074">
    <property type="component" value="Unassembled WGS sequence"/>
</dbReference>
<comment type="caution">
    <text evidence="5">The sequence shown here is derived from an EMBL/GenBank/DDBJ whole genome shotgun (WGS) entry which is preliminary data.</text>
</comment>
<dbReference type="AlphaFoldDB" id="A0A9W8M3B9"/>
<dbReference type="PANTHER" id="PTHR24171:SF9">
    <property type="entry name" value="ANKYRIN REPEAT DOMAIN-CONTAINING PROTEIN 39"/>
    <property type="match status" value="1"/>
</dbReference>
<feature type="compositionally biased region" description="Polar residues" evidence="4">
    <location>
        <begin position="8"/>
        <end position="21"/>
    </location>
</feature>
<feature type="repeat" description="ANK" evidence="3">
    <location>
        <begin position="335"/>
        <end position="367"/>
    </location>
</feature>
<keyword evidence="6" id="KW-1185">Reference proteome</keyword>
<name>A0A9W8M3B9_9FUNG</name>
<feature type="compositionally biased region" description="Acidic residues" evidence="4">
    <location>
        <begin position="229"/>
        <end position="239"/>
    </location>
</feature>
<sequence>MDIDDDNSSAGTLHNEGQNIARSNSTTSTRRTVTFNIDQNTSIPEETMPVNRITAEVSEDGSEQSSSAQQLEETSPHMTLSYSPLGMASSTWTATGHTAFSYAPTVHSLLPDAHGICHYHRPSFTPHREGMLALPRSLIARGMELRHRESVLASNLDFAHRESMVRLEASQRALEQVVRRLATTRRCLIPPAYKREQYAHCSPTVIAPSWIEEVGHSPTPGDSQSEWVSDTEDRDEESGDPLTHDTYDLLMRMQVRSATRRANSGGICKSAGIGPHRSRRGRHTMHSELLGTAYSRFKHDESKTRSTVTAMGQSDSDEITAMLGHGVSVNIADSVGRTPLHVACSCGNLEAVRLLIHLGANVNATDNIGNTPLTIAATGARTNIILPLLEGGADPRIGRGIVSAMAMVRSRLRLLRMQIRQARTVEQIAANSCSDILPRVKERRRQSVEVAKECVEIIHLLREYTKRHAEAENSGDPMRDIYEPKSEVTGSLTDVAVSELDSLSEQLLSMGIGPRDDVKGKMPDLLSLADNDVQEQGSSSEGESSKVEVQDEDKQIEDLLEKFSLLLGDDGSTEIRDNS</sequence>
<feature type="region of interest" description="Disordered" evidence="4">
    <location>
        <begin position="1"/>
        <end position="33"/>
    </location>
</feature>
<accession>A0A9W8M3B9</accession>
<dbReference type="SMART" id="SM00248">
    <property type="entry name" value="ANK"/>
    <property type="match status" value="2"/>
</dbReference>
<keyword evidence="2 3" id="KW-0040">ANK repeat</keyword>
<evidence type="ECO:0000256" key="1">
    <source>
        <dbReference type="ARBA" id="ARBA00022737"/>
    </source>
</evidence>
<protein>
    <recommendedName>
        <fullName evidence="7">Ankyrin</fullName>
    </recommendedName>
</protein>
<evidence type="ECO:0000256" key="3">
    <source>
        <dbReference type="PROSITE-ProRule" id="PRU00023"/>
    </source>
</evidence>
<dbReference type="EMBL" id="JANBUY010000367">
    <property type="protein sequence ID" value="KAJ2859661.1"/>
    <property type="molecule type" value="Genomic_DNA"/>
</dbReference>
<dbReference type="Gene3D" id="1.25.40.20">
    <property type="entry name" value="Ankyrin repeat-containing domain"/>
    <property type="match status" value="1"/>
</dbReference>
<proteinExistence type="predicted"/>
<gene>
    <name evidence="5" type="ORF">GGH94_005984</name>
</gene>
<evidence type="ECO:0000313" key="6">
    <source>
        <dbReference type="Proteomes" id="UP001140074"/>
    </source>
</evidence>
<evidence type="ECO:0000256" key="2">
    <source>
        <dbReference type="ARBA" id="ARBA00023043"/>
    </source>
</evidence>
<dbReference type="PROSITE" id="PS50297">
    <property type="entry name" value="ANK_REP_REGION"/>
    <property type="match status" value="2"/>
</dbReference>
<dbReference type="SUPFAM" id="SSF48403">
    <property type="entry name" value="Ankyrin repeat"/>
    <property type="match status" value="1"/>
</dbReference>
<feature type="region of interest" description="Disordered" evidence="4">
    <location>
        <begin position="212"/>
        <end position="244"/>
    </location>
</feature>
<feature type="repeat" description="ANK" evidence="3">
    <location>
        <begin position="368"/>
        <end position="400"/>
    </location>
</feature>
<evidence type="ECO:0000256" key="4">
    <source>
        <dbReference type="SAM" id="MobiDB-lite"/>
    </source>
</evidence>
<keyword evidence="1" id="KW-0677">Repeat</keyword>
<evidence type="ECO:0008006" key="7">
    <source>
        <dbReference type="Google" id="ProtNLM"/>
    </source>
</evidence>
<dbReference type="PANTHER" id="PTHR24171">
    <property type="entry name" value="ANKYRIN REPEAT DOMAIN-CONTAINING PROTEIN 39-RELATED"/>
    <property type="match status" value="1"/>
</dbReference>
<dbReference type="PROSITE" id="PS50088">
    <property type="entry name" value="ANK_REPEAT"/>
    <property type="match status" value="2"/>
</dbReference>
<dbReference type="InterPro" id="IPR002110">
    <property type="entry name" value="Ankyrin_rpt"/>
</dbReference>
<dbReference type="Pfam" id="PF12796">
    <property type="entry name" value="Ank_2"/>
    <property type="match status" value="1"/>
</dbReference>
<feature type="region of interest" description="Disordered" evidence="4">
    <location>
        <begin position="56"/>
        <end position="82"/>
    </location>
</feature>
<feature type="region of interest" description="Disordered" evidence="4">
    <location>
        <begin position="512"/>
        <end position="553"/>
    </location>
</feature>
<feature type="compositionally biased region" description="Basic and acidic residues" evidence="4">
    <location>
        <begin position="543"/>
        <end position="553"/>
    </location>
</feature>
<dbReference type="InterPro" id="IPR036770">
    <property type="entry name" value="Ankyrin_rpt-contain_sf"/>
</dbReference>
<reference evidence="5" key="1">
    <citation type="submission" date="2022-07" db="EMBL/GenBank/DDBJ databases">
        <title>Phylogenomic reconstructions and comparative analyses of Kickxellomycotina fungi.</title>
        <authorList>
            <person name="Reynolds N.K."/>
            <person name="Stajich J.E."/>
            <person name="Barry K."/>
            <person name="Grigoriev I.V."/>
            <person name="Crous P."/>
            <person name="Smith M.E."/>
        </authorList>
    </citation>
    <scope>NUCLEOTIDE SEQUENCE</scope>
    <source>
        <strain evidence="5">RSA 476</strain>
    </source>
</reference>
<feature type="compositionally biased region" description="Low complexity" evidence="4">
    <location>
        <begin position="63"/>
        <end position="73"/>
    </location>
</feature>